<name>A0A0K1EBC6_CHOCO</name>
<dbReference type="PROSITE" id="PS51819">
    <property type="entry name" value="VOC"/>
    <property type="match status" value="1"/>
</dbReference>
<dbReference type="Gene3D" id="3.30.720.110">
    <property type="match status" value="1"/>
</dbReference>
<protein>
    <submittedName>
        <fullName evidence="2">Transposase</fullName>
    </submittedName>
</protein>
<feature type="domain" description="VOC" evidence="1">
    <location>
        <begin position="9"/>
        <end position="126"/>
    </location>
</feature>
<dbReference type="STRING" id="52.CMC5_021280"/>
<dbReference type="InterPro" id="IPR004360">
    <property type="entry name" value="Glyas_Fos-R_dOase_dom"/>
</dbReference>
<accession>A0A0K1EBC6</accession>
<dbReference type="RefSeq" id="WP_050430278.1">
    <property type="nucleotide sequence ID" value="NZ_CP012159.1"/>
</dbReference>
<dbReference type="InterPro" id="IPR029068">
    <property type="entry name" value="Glyas_Bleomycin-R_OHBP_Dase"/>
</dbReference>
<dbReference type="EMBL" id="CP012159">
    <property type="protein sequence ID" value="AKT37987.1"/>
    <property type="molecule type" value="Genomic_DNA"/>
</dbReference>
<organism evidence="2 3">
    <name type="scientific">Chondromyces crocatus</name>
    <dbReference type="NCBI Taxonomy" id="52"/>
    <lineage>
        <taxon>Bacteria</taxon>
        <taxon>Pseudomonadati</taxon>
        <taxon>Myxococcota</taxon>
        <taxon>Polyangia</taxon>
        <taxon>Polyangiales</taxon>
        <taxon>Polyangiaceae</taxon>
        <taxon>Chondromyces</taxon>
    </lineage>
</organism>
<sequence length="134" mass="14445">MAVHYIPPKYQAAVPYLIVEGADALIAFLKEVFGAELMERHANEAGKVMNASVRLDDTVIEVADGNATWKPGASALHVYVSDVDAVYERALAAGATSTGKPEVKPYGERGAGVQDRWGNHWFIATYLGQNAPQT</sequence>
<dbReference type="KEGG" id="ccro:CMC5_021280"/>
<reference evidence="2 3" key="1">
    <citation type="submission" date="2015-07" db="EMBL/GenBank/DDBJ databases">
        <title>Genome analysis of myxobacterium Chondromyces crocatus Cm c5 reveals a high potential for natural compound synthesis and the genetic basis for the loss of fruiting body formation.</title>
        <authorList>
            <person name="Zaburannyi N."/>
            <person name="Bunk B."/>
            <person name="Maier J."/>
            <person name="Overmann J."/>
            <person name="Mueller R."/>
        </authorList>
    </citation>
    <scope>NUCLEOTIDE SEQUENCE [LARGE SCALE GENOMIC DNA]</scope>
    <source>
        <strain evidence="2 3">Cm c5</strain>
    </source>
</reference>
<gene>
    <name evidence="2" type="primary">isftu1</name>
    <name evidence="2" type="ORF">CMC5_021280</name>
</gene>
<dbReference type="PANTHER" id="PTHR34109">
    <property type="entry name" value="BNAUNNG04460D PROTEIN-RELATED"/>
    <property type="match status" value="1"/>
</dbReference>
<dbReference type="PANTHER" id="PTHR34109:SF1">
    <property type="entry name" value="VOC DOMAIN-CONTAINING PROTEIN"/>
    <property type="match status" value="1"/>
</dbReference>
<evidence type="ECO:0000259" key="1">
    <source>
        <dbReference type="PROSITE" id="PS51819"/>
    </source>
</evidence>
<keyword evidence="3" id="KW-1185">Reference proteome</keyword>
<evidence type="ECO:0000313" key="3">
    <source>
        <dbReference type="Proteomes" id="UP000067626"/>
    </source>
</evidence>
<dbReference type="Gene3D" id="3.30.720.120">
    <property type="match status" value="1"/>
</dbReference>
<dbReference type="SUPFAM" id="SSF54593">
    <property type="entry name" value="Glyoxalase/Bleomycin resistance protein/Dihydroxybiphenyl dioxygenase"/>
    <property type="match status" value="1"/>
</dbReference>
<dbReference type="CDD" id="cd07246">
    <property type="entry name" value="VOC_like"/>
    <property type="match status" value="1"/>
</dbReference>
<proteinExistence type="predicted"/>
<dbReference type="OrthoDB" id="9795306at2"/>
<evidence type="ECO:0000313" key="2">
    <source>
        <dbReference type="EMBL" id="AKT37987.1"/>
    </source>
</evidence>
<dbReference type="Pfam" id="PF00903">
    <property type="entry name" value="Glyoxalase"/>
    <property type="match status" value="1"/>
</dbReference>
<dbReference type="Proteomes" id="UP000067626">
    <property type="component" value="Chromosome"/>
</dbReference>
<dbReference type="InterPro" id="IPR037523">
    <property type="entry name" value="VOC_core"/>
</dbReference>
<dbReference type="AlphaFoldDB" id="A0A0K1EBC6"/>